<evidence type="ECO:0000256" key="4">
    <source>
        <dbReference type="ARBA" id="ARBA00023136"/>
    </source>
</evidence>
<evidence type="ECO:0000313" key="9">
    <source>
        <dbReference type="Proteomes" id="UP000799438"/>
    </source>
</evidence>
<keyword evidence="4 6" id="KW-0472">Membrane</keyword>
<evidence type="ECO:0000256" key="1">
    <source>
        <dbReference type="ARBA" id="ARBA00004141"/>
    </source>
</evidence>
<dbReference type="GeneID" id="54296934"/>
<feature type="transmembrane region" description="Helical" evidence="6">
    <location>
        <begin position="20"/>
        <end position="43"/>
    </location>
</feature>
<dbReference type="PANTHER" id="PTHR33048:SF47">
    <property type="entry name" value="INTEGRAL MEMBRANE PROTEIN-RELATED"/>
    <property type="match status" value="1"/>
</dbReference>
<feature type="domain" description="Rhodopsin" evidence="7">
    <location>
        <begin position="39"/>
        <end position="283"/>
    </location>
</feature>
<dbReference type="InterPro" id="IPR049326">
    <property type="entry name" value="Rhodopsin_dom_fungi"/>
</dbReference>
<name>A0A6A6AZP8_9PEZI</name>
<dbReference type="InterPro" id="IPR052337">
    <property type="entry name" value="SAT4-like"/>
</dbReference>
<feature type="transmembrane region" description="Helical" evidence="6">
    <location>
        <begin position="108"/>
        <end position="129"/>
    </location>
</feature>
<dbReference type="Proteomes" id="UP000799438">
    <property type="component" value="Unassembled WGS sequence"/>
</dbReference>
<feature type="transmembrane region" description="Helical" evidence="6">
    <location>
        <begin position="141"/>
        <end position="161"/>
    </location>
</feature>
<evidence type="ECO:0000256" key="2">
    <source>
        <dbReference type="ARBA" id="ARBA00022692"/>
    </source>
</evidence>
<feature type="transmembrane region" description="Helical" evidence="6">
    <location>
        <begin position="55"/>
        <end position="75"/>
    </location>
</feature>
<evidence type="ECO:0000256" key="3">
    <source>
        <dbReference type="ARBA" id="ARBA00022989"/>
    </source>
</evidence>
<dbReference type="Pfam" id="PF20684">
    <property type="entry name" value="Fung_rhodopsin"/>
    <property type="match status" value="1"/>
</dbReference>
<feature type="transmembrane region" description="Helical" evidence="6">
    <location>
        <begin position="225"/>
        <end position="246"/>
    </location>
</feature>
<dbReference type="EMBL" id="ML995521">
    <property type="protein sequence ID" value="KAF2136435.1"/>
    <property type="molecule type" value="Genomic_DNA"/>
</dbReference>
<reference evidence="8" key="1">
    <citation type="journal article" date="2020" name="Stud. Mycol.">
        <title>101 Dothideomycetes genomes: a test case for predicting lifestyles and emergence of pathogens.</title>
        <authorList>
            <person name="Haridas S."/>
            <person name="Albert R."/>
            <person name="Binder M."/>
            <person name="Bloem J."/>
            <person name="Labutti K."/>
            <person name="Salamov A."/>
            <person name="Andreopoulos B."/>
            <person name="Baker S."/>
            <person name="Barry K."/>
            <person name="Bills G."/>
            <person name="Bluhm B."/>
            <person name="Cannon C."/>
            <person name="Castanera R."/>
            <person name="Culley D."/>
            <person name="Daum C."/>
            <person name="Ezra D."/>
            <person name="Gonzalez J."/>
            <person name="Henrissat B."/>
            <person name="Kuo A."/>
            <person name="Liang C."/>
            <person name="Lipzen A."/>
            <person name="Lutzoni F."/>
            <person name="Magnuson J."/>
            <person name="Mondo S."/>
            <person name="Nolan M."/>
            <person name="Ohm R."/>
            <person name="Pangilinan J."/>
            <person name="Park H.-J."/>
            <person name="Ramirez L."/>
            <person name="Alfaro M."/>
            <person name="Sun H."/>
            <person name="Tritt A."/>
            <person name="Yoshinaga Y."/>
            <person name="Zwiers L.-H."/>
            <person name="Turgeon B."/>
            <person name="Goodwin S."/>
            <person name="Spatafora J."/>
            <person name="Crous P."/>
            <person name="Grigoriev I."/>
        </authorList>
    </citation>
    <scope>NUCLEOTIDE SEQUENCE</scope>
    <source>
        <strain evidence="8">CBS 121167</strain>
    </source>
</reference>
<evidence type="ECO:0000256" key="6">
    <source>
        <dbReference type="SAM" id="Phobius"/>
    </source>
</evidence>
<comment type="subcellular location">
    <subcellularLocation>
        <location evidence="1">Membrane</location>
        <topology evidence="1">Multi-pass membrane protein</topology>
    </subcellularLocation>
</comment>
<keyword evidence="9" id="KW-1185">Reference proteome</keyword>
<dbReference type="RefSeq" id="XP_033392153.1">
    <property type="nucleotide sequence ID" value="XM_033539438.1"/>
</dbReference>
<protein>
    <recommendedName>
        <fullName evidence="7">Rhodopsin domain-containing protein</fullName>
    </recommendedName>
</protein>
<gene>
    <name evidence="8" type="ORF">K452DRAFT_279988</name>
</gene>
<sequence>MSAHTGVSSTVPQPAKVHEHVFMGVLWGGFAAGTVFSGLRFLMRFKTFRRFYLDDALVLSAWLITLVIAVIWQVVADDMYLDNRVASGRQYPPADFIPRVERFLKSSAAIVFLFYTTLWTIKLSFLFFFRRLYMNMGKLVGVWWGILTFTIAAWACCVGTIDYNCLVDDLVNIADHCSGLKEIKFQRDTLIANCVLDVATDLAITSIPISMLWKVRVSGRRKAGLAAVFCVTIITMVFAIVRVAVISSLTVQPDMSWLYMWSNIEIFAALIVACLGSFRSLFHSQHSAKRASSEPETATAEARRTRPKRPFMRNFTSLFTATDSNESSTENDTLQGIIAMYGSENRESKSVHTEDINRG</sequence>
<comment type="similarity">
    <text evidence="5">Belongs to the SAT4 family.</text>
</comment>
<proteinExistence type="inferred from homology"/>
<keyword evidence="2 6" id="KW-0812">Transmembrane</keyword>
<accession>A0A6A6AZP8</accession>
<dbReference type="OrthoDB" id="444631at2759"/>
<keyword evidence="3 6" id="KW-1133">Transmembrane helix</keyword>
<evidence type="ECO:0000313" key="8">
    <source>
        <dbReference type="EMBL" id="KAF2136435.1"/>
    </source>
</evidence>
<dbReference type="GO" id="GO:0016020">
    <property type="term" value="C:membrane"/>
    <property type="evidence" value="ECO:0007669"/>
    <property type="project" value="UniProtKB-SubCell"/>
</dbReference>
<evidence type="ECO:0000259" key="7">
    <source>
        <dbReference type="Pfam" id="PF20684"/>
    </source>
</evidence>
<feature type="transmembrane region" description="Helical" evidence="6">
    <location>
        <begin position="190"/>
        <end position="213"/>
    </location>
</feature>
<dbReference type="PANTHER" id="PTHR33048">
    <property type="entry name" value="PTH11-LIKE INTEGRAL MEMBRANE PROTEIN (AFU_ORTHOLOGUE AFUA_5G11245)"/>
    <property type="match status" value="1"/>
</dbReference>
<evidence type="ECO:0000256" key="5">
    <source>
        <dbReference type="ARBA" id="ARBA00038359"/>
    </source>
</evidence>
<feature type="transmembrane region" description="Helical" evidence="6">
    <location>
        <begin position="258"/>
        <end position="282"/>
    </location>
</feature>
<dbReference type="AlphaFoldDB" id="A0A6A6AZP8"/>
<organism evidence="8 9">
    <name type="scientific">Aplosporella prunicola CBS 121167</name>
    <dbReference type="NCBI Taxonomy" id="1176127"/>
    <lineage>
        <taxon>Eukaryota</taxon>
        <taxon>Fungi</taxon>
        <taxon>Dikarya</taxon>
        <taxon>Ascomycota</taxon>
        <taxon>Pezizomycotina</taxon>
        <taxon>Dothideomycetes</taxon>
        <taxon>Dothideomycetes incertae sedis</taxon>
        <taxon>Botryosphaeriales</taxon>
        <taxon>Aplosporellaceae</taxon>
        <taxon>Aplosporella</taxon>
    </lineage>
</organism>